<dbReference type="NCBIfam" id="NF003742">
    <property type="entry name" value="PRK05339.1"/>
    <property type="match status" value="1"/>
</dbReference>
<feature type="region of interest" description="Disordered" evidence="5">
    <location>
        <begin position="1"/>
        <end position="31"/>
    </location>
</feature>
<evidence type="ECO:0000313" key="7">
    <source>
        <dbReference type="Proteomes" id="UP001172457"/>
    </source>
</evidence>
<comment type="caution">
    <text evidence="6">The sequence shown here is derived from an EMBL/GenBank/DDBJ whole genome shotgun (WGS) entry which is preliminary data.</text>
</comment>
<evidence type="ECO:0000256" key="1">
    <source>
        <dbReference type="ARBA" id="ARBA00022527"/>
    </source>
</evidence>
<reference evidence="6" key="1">
    <citation type="submission" date="2023-03" db="EMBL/GenBank/DDBJ databases">
        <title>Chromosome-scale reference genome and RAD-based genetic map of yellow starthistle (Centaurea solstitialis) reveal putative structural variation and QTLs associated with invader traits.</title>
        <authorList>
            <person name="Reatini B."/>
            <person name="Cang F.A."/>
            <person name="Jiang Q."/>
            <person name="Mckibben M.T.W."/>
            <person name="Barker M.S."/>
            <person name="Rieseberg L.H."/>
            <person name="Dlugosch K.M."/>
        </authorList>
    </citation>
    <scope>NUCLEOTIDE SEQUENCE</scope>
    <source>
        <strain evidence="6">CAN-66</strain>
        <tissue evidence="6">Leaf</tissue>
    </source>
</reference>
<accession>A0AA38TT61</accession>
<gene>
    <name evidence="6" type="ORF">OSB04_002589</name>
</gene>
<protein>
    <submittedName>
        <fullName evidence="6">Uncharacterized protein</fullName>
    </submittedName>
</protein>
<feature type="compositionally biased region" description="Polar residues" evidence="5">
    <location>
        <begin position="16"/>
        <end position="26"/>
    </location>
</feature>
<dbReference type="Proteomes" id="UP001172457">
    <property type="component" value="Chromosome 1"/>
</dbReference>
<keyword evidence="2" id="KW-0808">Transferase</keyword>
<proteinExistence type="predicted"/>
<dbReference type="Pfam" id="PF03618">
    <property type="entry name" value="Kinase-PPPase"/>
    <property type="match status" value="1"/>
</dbReference>
<evidence type="ECO:0000256" key="5">
    <source>
        <dbReference type="SAM" id="MobiDB-lite"/>
    </source>
</evidence>
<evidence type="ECO:0000256" key="4">
    <source>
        <dbReference type="ARBA" id="ARBA00022777"/>
    </source>
</evidence>
<feature type="compositionally biased region" description="Low complexity" evidence="5">
    <location>
        <begin position="1"/>
        <end position="14"/>
    </location>
</feature>
<keyword evidence="3" id="KW-0547">Nucleotide-binding</keyword>
<dbReference type="EMBL" id="JARYMX010000001">
    <property type="protein sequence ID" value="KAJ9566623.1"/>
    <property type="molecule type" value="Genomic_DNA"/>
</dbReference>
<name>A0AA38TT61_9ASTR</name>
<evidence type="ECO:0000256" key="3">
    <source>
        <dbReference type="ARBA" id="ARBA00022741"/>
    </source>
</evidence>
<organism evidence="6 7">
    <name type="scientific">Centaurea solstitialis</name>
    <name type="common">yellow star-thistle</name>
    <dbReference type="NCBI Taxonomy" id="347529"/>
    <lineage>
        <taxon>Eukaryota</taxon>
        <taxon>Viridiplantae</taxon>
        <taxon>Streptophyta</taxon>
        <taxon>Embryophyta</taxon>
        <taxon>Tracheophyta</taxon>
        <taxon>Spermatophyta</taxon>
        <taxon>Magnoliopsida</taxon>
        <taxon>eudicotyledons</taxon>
        <taxon>Gunneridae</taxon>
        <taxon>Pentapetalae</taxon>
        <taxon>asterids</taxon>
        <taxon>campanulids</taxon>
        <taxon>Asterales</taxon>
        <taxon>Asteraceae</taxon>
        <taxon>Carduoideae</taxon>
        <taxon>Cardueae</taxon>
        <taxon>Centaureinae</taxon>
        <taxon>Centaurea</taxon>
    </lineage>
</organism>
<dbReference type="GO" id="GO:0004674">
    <property type="term" value="F:protein serine/threonine kinase activity"/>
    <property type="evidence" value="ECO:0007669"/>
    <property type="project" value="UniProtKB-KW"/>
</dbReference>
<keyword evidence="7" id="KW-1185">Reference proteome</keyword>
<evidence type="ECO:0000256" key="2">
    <source>
        <dbReference type="ARBA" id="ARBA00022679"/>
    </source>
</evidence>
<sequence length="355" mass="39279">MIPPTTTGNTQPNGRKVNNNGSSQLKRWSRARVVRSGRKLKEHHNNTETEDVVDHQTTTDIIHNDDISSSGCYCSSEDGGNRSRGGGGGEMEEVRGGKEIYMVSDGSGWTAEHSVNAALGQFEHFMVDRGCPVNTRLFSGINDVERLLEIIMQAAKEDAILIYTLADEKMAASARHACKMWDVPSTDILSPITEAIASHLGVSPSGLPRGAPGRNFPLTEEYFKRIDAIEFTIRQDDGALPQNLHKADIVVAGVSRSGKTPLSIYLAQKGFKVANVPIVKGVELPKTLFEIDPKRVFALTINLAMLQTIRRERAKSLEFDEEERSNYAEMAHLREELDYAGKIFEQNPTWKVIGK</sequence>
<feature type="region of interest" description="Disordered" evidence="5">
    <location>
        <begin position="74"/>
        <end position="93"/>
    </location>
</feature>
<dbReference type="PANTHER" id="PTHR31756">
    <property type="entry name" value="PYRUVATE, PHOSPHATE DIKINASE REGULATORY PROTEIN 1, CHLOROPLASTIC"/>
    <property type="match status" value="1"/>
</dbReference>
<dbReference type="AlphaFoldDB" id="A0AA38TT61"/>
<keyword evidence="1" id="KW-0723">Serine/threonine-protein kinase</keyword>
<dbReference type="PANTHER" id="PTHR31756:SF9">
    <property type="entry name" value="BIFUNCTIONAL KINASE-PYROPHOSPHORYLASE-RELATED"/>
    <property type="match status" value="1"/>
</dbReference>
<dbReference type="GO" id="GO:0005524">
    <property type="term" value="F:ATP binding"/>
    <property type="evidence" value="ECO:0007669"/>
    <property type="project" value="InterPro"/>
</dbReference>
<dbReference type="InterPro" id="IPR005177">
    <property type="entry name" value="Kinase-pyrophosphorylase"/>
</dbReference>
<evidence type="ECO:0000313" key="6">
    <source>
        <dbReference type="EMBL" id="KAJ9566623.1"/>
    </source>
</evidence>
<keyword evidence="4" id="KW-0418">Kinase</keyword>